<evidence type="ECO:0000313" key="1">
    <source>
        <dbReference type="EMBL" id="CAH6722116.1"/>
    </source>
</evidence>
<accession>A0ACA9YAM3</accession>
<evidence type="ECO:0000313" key="2">
    <source>
        <dbReference type="Proteomes" id="UP001152531"/>
    </source>
</evidence>
<sequence length="487" mass="55675">MILGFMERNLSSSLLGTLLLLSLAWFLHLVRKLLPPSNFPRNIPTVPIYVSFLGLFTNMDQKEIFENYLRDHLEMYGAVKIYFASRWNILVTKPELLVEIFRDEETFAKSGNQIKIPYSVLSEYTGDNLISAHGSTWKLYRQILTTVIQFPDLNPVVGNSRKFVRSIAHAAQSGSSMLVTDVIQKFALSNIGDSMLGIDFRLFENDHSVLNEKLKFVKSHIFKPMYLNFPFLDKFPIPSRIEARQAVRSFRKYYSGLIRSLPENVSNVAGSLTKALNDGVFTEQQFTDNAMIVMIAGHENPQLLLTSLIYVLSLYQDIQQKLRDELTSVDYDEQVLDQLPYLNSIIYETLRMFPPLGQIINRITTKPVKLGDFVIPKGVYVGYNNFATGRDRTVWEDADSFSPDRWGIEIAQVNRSYSKAKGSARLPAFHGRKRACLGEKFALHEMKQVLNQLLKSFRVIPDPEWENKLTPGGPVSPWKLKVKFEAL</sequence>
<dbReference type="Proteomes" id="UP001152531">
    <property type="component" value="Unassembled WGS sequence"/>
</dbReference>
<dbReference type="EMBL" id="CALSDN010000008">
    <property type="protein sequence ID" value="CAH6722116.1"/>
    <property type="molecule type" value="Genomic_DNA"/>
</dbReference>
<keyword evidence="2" id="KW-1185">Reference proteome</keyword>
<comment type="caution">
    <text evidence="1">The sequence shown here is derived from an EMBL/GenBank/DDBJ whole genome shotgun (WGS) entry which is preliminary data.</text>
</comment>
<reference evidence="1" key="1">
    <citation type="submission" date="2022-06" db="EMBL/GenBank/DDBJ databases">
        <authorList>
            <person name="Legras J.-L."/>
            <person name="Devillers H."/>
            <person name="Grondin C."/>
        </authorList>
    </citation>
    <scope>NUCLEOTIDE SEQUENCE</scope>
    <source>
        <strain evidence="1">CLIB 1444</strain>
    </source>
</reference>
<organism evidence="1 2">
    <name type="scientific">[Candida] jaroonii</name>
    <dbReference type="NCBI Taxonomy" id="467808"/>
    <lineage>
        <taxon>Eukaryota</taxon>
        <taxon>Fungi</taxon>
        <taxon>Dikarya</taxon>
        <taxon>Ascomycota</taxon>
        <taxon>Saccharomycotina</taxon>
        <taxon>Pichiomycetes</taxon>
        <taxon>Debaryomycetaceae</taxon>
        <taxon>Yamadazyma</taxon>
    </lineage>
</organism>
<proteinExistence type="predicted"/>
<gene>
    <name evidence="1" type="ORF">CLIB1444_08S02234</name>
</gene>
<name>A0ACA9YAM3_9ASCO</name>
<protein>
    <submittedName>
        <fullName evidence="1">Cytochrome P450-DIT2</fullName>
    </submittedName>
</protein>